<dbReference type="EMBL" id="CP048632">
    <property type="protein sequence ID" value="QIB36578.1"/>
    <property type="molecule type" value="Genomic_DNA"/>
</dbReference>
<reference evidence="1 2" key="1">
    <citation type="submission" date="2020-02" db="EMBL/GenBank/DDBJ databases">
        <title>Plant-Promoting Endophytic Bacterium Rhizobium oryzihabitans sp. nov., Isolated from the Root of Rice.</title>
        <authorList>
            <person name="zhao J."/>
            <person name="Zhang G."/>
        </authorList>
    </citation>
    <scope>NUCLEOTIDE SEQUENCE [LARGE SCALE GENOMIC DNA]</scope>
    <source>
        <strain evidence="1 2">M15</strain>
    </source>
</reference>
<keyword evidence="2" id="KW-1185">Reference proteome</keyword>
<accession>A0A7L5BCI9</accession>
<dbReference type="Proteomes" id="UP000464865">
    <property type="component" value="Chromosome M15-11"/>
</dbReference>
<dbReference type="KEGG" id="roy:G3A56_02965"/>
<dbReference type="AlphaFoldDB" id="A0A7L5BCI9"/>
<protein>
    <submittedName>
        <fullName evidence="1">Uncharacterized protein</fullName>
    </submittedName>
</protein>
<gene>
    <name evidence="1" type="ORF">G3A56_02965</name>
</gene>
<evidence type="ECO:0000313" key="2">
    <source>
        <dbReference type="Proteomes" id="UP000464865"/>
    </source>
</evidence>
<name>A0A7L5BCI9_9HYPH</name>
<dbReference type="RefSeq" id="WP_003495785.1">
    <property type="nucleotide sequence ID" value="NZ_CP048632.1"/>
</dbReference>
<proteinExistence type="predicted"/>
<sequence>MAIIAAMAVFRRRPDACPPITRLSFINPPTINRTSMPFVSEHRFRLFTACSEENHPHKARFSGVCLAFHHENHHL</sequence>
<evidence type="ECO:0000313" key="1">
    <source>
        <dbReference type="EMBL" id="QIB36578.1"/>
    </source>
</evidence>
<organism evidence="1 2">
    <name type="scientific">Rhizobium oryzihabitans</name>
    <dbReference type="NCBI Taxonomy" id="2267833"/>
    <lineage>
        <taxon>Bacteria</taxon>
        <taxon>Pseudomonadati</taxon>
        <taxon>Pseudomonadota</taxon>
        <taxon>Alphaproteobacteria</taxon>
        <taxon>Hyphomicrobiales</taxon>
        <taxon>Rhizobiaceae</taxon>
        <taxon>Rhizobium/Agrobacterium group</taxon>
        <taxon>Rhizobium</taxon>
    </lineage>
</organism>